<accession>A0A9D4TT93</accession>
<evidence type="ECO:0000313" key="2">
    <source>
        <dbReference type="EMBL" id="KAI3433867.1"/>
    </source>
</evidence>
<evidence type="ECO:0000256" key="1">
    <source>
        <dbReference type="SAM" id="MobiDB-lite"/>
    </source>
</evidence>
<feature type="compositionally biased region" description="Polar residues" evidence="1">
    <location>
        <begin position="158"/>
        <end position="169"/>
    </location>
</feature>
<reference evidence="2" key="2">
    <citation type="submission" date="2020-11" db="EMBL/GenBank/DDBJ databases">
        <authorList>
            <person name="Cecchin M."/>
            <person name="Marcolungo L."/>
            <person name="Rossato M."/>
            <person name="Girolomoni L."/>
            <person name="Cosentino E."/>
            <person name="Cuine S."/>
            <person name="Li-Beisson Y."/>
            <person name="Delledonne M."/>
            <person name="Ballottari M."/>
        </authorList>
    </citation>
    <scope>NUCLEOTIDE SEQUENCE</scope>
    <source>
        <strain evidence="2">211/11P</strain>
        <tissue evidence="2">Whole cell</tissue>
    </source>
</reference>
<evidence type="ECO:0000313" key="3">
    <source>
        <dbReference type="Proteomes" id="UP001055712"/>
    </source>
</evidence>
<gene>
    <name evidence="2" type="ORF">D9Q98_003670</name>
</gene>
<name>A0A9D4TT93_CHLVU</name>
<comment type="caution">
    <text evidence="2">The sequence shown here is derived from an EMBL/GenBank/DDBJ whole genome shotgun (WGS) entry which is preliminary data.</text>
</comment>
<sequence>MAPAAARAIATVVAEVCDMDSSSTSHDGMVPRINSLWGQLDRAMAGSPDAETVSALDRAIEAGARRFSALGTRLTAVVHRGNAAALAAPEPLVAWLSAAVRTTLALSGPLQKTDKSVLQQHFASLVNSLCVQELFQPHADALQQRPTAQPGAAADSCATRSSGGNAAAG</sequence>
<keyword evidence="3" id="KW-1185">Reference proteome</keyword>
<dbReference type="EMBL" id="SIDB01000004">
    <property type="protein sequence ID" value="KAI3433867.1"/>
    <property type="molecule type" value="Genomic_DNA"/>
</dbReference>
<reference evidence="2" key="1">
    <citation type="journal article" date="2019" name="Plant J.">
        <title>Chlorella vulgaris genome assembly and annotation reveals the molecular basis for metabolic acclimation to high light conditions.</title>
        <authorList>
            <person name="Cecchin M."/>
            <person name="Marcolungo L."/>
            <person name="Rossato M."/>
            <person name="Girolomoni L."/>
            <person name="Cosentino E."/>
            <person name="Cuine S."/>
            <person name="Li-Beisson Y."/>
            <person name="Delledonne M."/>
            <person name="Ballottari M."/>
        </authorList>
    </citation>
    <scope>NUCLEOTIDE SEQUENCE</scope>
    <source>
        <strain evidence="2">211/11P</strain>
    </source>
</reference>
<proteinExistence type="predicted"/>
<feature type="region of interest" description="Disordered" evidence="1">
    <location>
        <begin position="143"/>
        <end position="169"/>
    </location>
</feature>
<organism evidence="2 3">
    <name type="scientific">Chlorella vulgaris</name>
    <name type="common">Green alga</name>
    <dbReference type="NCBI Taxonomy" id="3077"/>
    <lineage>
        <taxon>Eukaryota</taxon>
        <taxon>Viridiplantae</taxon>
        <taxon>Chlorophyta</taxon>
        <taxon>core chlorophytes</taxon>
        <taxon>Trebouxiophyceae</taxon>
        <taxon>Chlorellales</taxon>
        <taxon>Chlorellaceae</taxon>
        <taxon>Chlorella clade</taxon>
        <taxon>Chlorella</taxon>
    </lineage>
</organism>
<dbReference type="Proteomes" id="UP001055712">
    <property type="component" value="Unassembled WGS sequence"/>
</dbReference>
<dbReference type="AlphaFoldDB" id="A0A9D4TT93"/>
<protein>
    <submittedName>
        <fullName evidence="2">Uncharacterized protein</fullName>
    </submittedName>
</protein>